<feature type="compositionally biased region" description="Polar residues" evidence="1">
    <location>
        <begin position="66"/>
        <end position="113"/>
    </location>
</feature>
<evidence type="ECO:0000256" key="1">
    <source>
        <dbReference type="SAM" id="MobiDB-lite"/>
    </source>
</evidence>
<evidence type="ECO:0000313" key="2">
    <source>
        <dbReference type="EMBL" id="KAK6496773.1"/>
    </source>
</evidence>
<organism evidence="2 3">
    <name type="scientific">Arthrobotrys musiformis</name>
    <dbReference type="NCBI Taxonomy" id="47236"/>
    <lineage>
        <taxon>Eukaryota</taxon>
        <taxon>Fungi</taxon>
        <taxon>Dikarya</taxon>
        <taxon>Ascomycota</taxon>
        <taxon>Pezizomycotina</taxon>
        <taxon>Orbiliomycetes</taxon>
        <taxon>Orbiliales</taxon>
        <taxon>Orbiliaceae</taxon>
        <taxon>Arthrobotrys</taxon>
    </lineage>
</organism>
<proteinExistence type="predicted"/>
<gene>
    <name evidence="2" type="ORF">TWF481_001761</name>
</gene>
<sequence>MRKADLESLYALKDSDIGAKSPMGLELSAGDTKFGPFMIAIGDAIRKGAAQSSLVTGGRDQWGRNLANQSSQNPPTSAPLSPEQVSSSPRPKTSTSDGTYSDTRDSQSTGQQD</sequence>
<dbReference type="EMBL" id="JAVHJL010000010">
    <property type="protein sequence ID" value="KAK6496773.1"/>
    <property type="molecule type" value="Genomic_DNA"/>
</dbReference>
<feature type="region of interest" description="Disordered" evidence="1">
    <location>
        <begin position="49"/>
        <end position="113"/>
    </location>
</feature>
<reference evidence="2 3" key="1">
    <citation type="submission" date="2023-08" db="EMBL/GenBank/DDBJ databases">
        <authorList>
            <person name="Palmer J.M."/>
        </authorList>
    </citation>
    <scope>NUCLEOTIDE SEQUENCE [LARGE SCALE GENOMIC DNA]</scope>
    <source>
        <strain evidence="2 3">TWF481</strain>
    </source>
</reference>
<accession>A0AAV9VVS5</accession>
<protein>
    <submittedName>
        <fullName evidence="2">Uncharacterized protein</fullName>
    </submittedName>
</protein>
<comment type="caution">
    <text evidence="2">The sequence shown here is derived from an EMBL/GenBank/DDBJ whole genome shotgun (WGS) entry which is preliminary data.</text>
</comment>
<dbReference type="AlphaFoldDB" id="A0AAV9VVS5"/>
<keyword evidence="3" id="KW-1185">Reference proteome</keyword>
<evidence type="ECO:0000313" key="3">
    <source>
        <dbReference type="Proteomes" id="UP001370758"/>
    </source>
</evidence>
<name>A0AAV9VVS5_9PEZI</name>
<dbReference type="Proteomes" id="UP001370758">
    <property type="component" value="Unassembled WGS sequence"/>
</dbReference>